<keyword evidence="8" id="KW-0067">ATP-binding</keyword>
<dbReference type="SUPFAM" id="SSF52540">
    <property type="entry name" value="P-loop containing nucleoside triphosphate hydrolases"/>
    <property type="match status" value="1"/>
</dbReference>
<dbReference type="PANTHER" id="PTHR43394:SF18">
    <property type="entry name" value="ABC TRANSPORTER B FAMILY MEMBER 11-LIKE"/>
    <property type="match status" value="1"/>
</dbReference>
<dbReference type="GO" id="GO:0016887">
    <property type="term" value="F:ATP hydrolysis activity"/>
    <property type="evidence" value="ECO:0007669"/>
    <property type="project" value="InterPro"/>
</dbReference>
<keyword evidence="7" id="KW-0547">Nucleotide-binding</keyword>
<evidence type="ECO:0000256" key="2">
    <source>
        <dbReference type="ARBA" id="ARBA00007577"/>
    </source>
</evidence>
<dbReference type="GO" id="GO:0008559">
    <property type="term" value="F:ABC-type xenobiotic transporter activity"/>
    <property type="evidence" value="ECO:0007669"/>
    <property type="project" value="UniProtKB-EC"/>
</dbReference>
<feature type="region of interest" description="Disordered" evidence="14">
    <location>
        <begin position="209"/>
        <end position="295"/>
    </location>
</feature>
<evidence type="ECO:0000256" key="7">
    <source>
        <dbReference type="ARBA" id="ARBA00022741"/>
    </source>
</evidence>
<comment type="similarity">
    <text evidence="2">Belongs to the ABC transporter superfamily. ABCB family. Multidrug resistance exporter (TC 3.A.1.201) subfamily.</text>
</comment>
<protein>
    <recommendedName>
        <fullName evidence="3">ABC-type xenobiotic transporter</fullName>
        <ecNumber evidence="3">7.6.2.2</ecNumber>
    </recommendedName>
</protein>
<dbReference type="PROSITE" id="PS50893">
    <property type="entry name" value="ABC_TRANSPORTER_2"/>
    <property type="match status" value="1"/>
</dbReference>
<evidence type="ECO:0000256" key="4">
    <source>
        <dbReference type="ARBA" id="ARBA00022448"/>
    </source>
</evidence>
<evidence type="ECO:0000256" key="11">
    <source>
        <dbReference type="ARBA" id="ARBA00023136"/>
    </source>
</evidence>
<evidence type="ECO:0000256" key="14">
    <source>
        <dbReference type="SAM" id="MobiDB-lite"/>
    </source>
</evidence>
<accession>A0A8J2W1Z3</accession>
<evidence type="ECO:0000256" key="3">
    <source>
        <dbReference type="ARBA" id="ARBA00012191"/>
    </source>
</evidence>
<dbReference type="Pfam" id="PF00005">
    <property type="entry name" value="ABC_tran"/>
    <property type="match status" value="1"/>
</dbReference>
<dbReference type="GO" id="GO:0090374">
    <property type="term" value="P:oligopeptide export from mitochondrion"/>
    <property type="evidence" value="ECO:0007669"/>
    <property type="project" value="TreeGrafter"/>
</dbReference>
<dbReference type="GO" id="GO:0005743">
    <property type="term" value="C:mitochondrial inner membrane"/>
    <property type="evidence" value="ECO:0007669"/>
    <property type="project" value="TreeGrafter"/>
</dbReference>
<dbReference type="GO" id="GO:0097254">
    <property type="term" value="P:renal tubular secretion"/>
    <property type="evidence" value="ECO:0007669"/>
    <property type="project" value="UniProtKB-ARBA"/>
</dbReference>
<dbReference type="Gene3D" id="1.20.1560.10">
    <property type="entry name" value="ABC transporter type 1, transmembrane domain"/>
    <property type="match status" value="1"/>
</dbReference>
<dbReference type="InterPro" id="IPR036640">
    <property type="entry name" value="ABC1_TM_sf"/>
</dbReference>
<dbReference type="PROSITE" id="PS00211">
    <property type="entry name" value="ABC_TRANSPORTER_1"/>
    <property type="match status" value="1"/>
</dbReference>
<feature type="domain" description="ABC transporter" evidence="16">
    <location>
        <begin position="740"/>
        <end position="966"/>
    </location>
</feature>
<dbReference type="InterPro" id="IPR003593">
    <property type="entry name" value="AAA+_ATPase"/>
</dbReference>
<name>A0A8J2W1Z3_9CRUS</name>
<dbReference type="CDD" id="cd18578">
    <property type="entry name" value="ABC_6TM_Pgp_ABCB1_D2_like"/>
    <property type="match status" value="1"/>
</dbReference>
<evidence type="ECO:0000259" key="17">
    <source>
        <dbReference type="PROSITE" id="PS50929"/>
    </source>
</evidence>
<keyword evidence="5 15" id="KW-0812">Transmembrane</keyword>
<dbReference type="SMART" id="SM00382">
    <property type="entry name" value="AAA"/>
    <property type="match status" value="1"/>
</dbReference>
<evidence type="ECO:0000313" key="18">
    <source>
        <dbReference type="EMBL" id="CAH0101661.1"/>
    </source>
</evidence>
<dbReference type="PANTHER" id="PTHR43394">
    <property type="entry name" value="ATP-DEPENDENT PERMEASE MDL1, MITOCHONDRIAL"/>
    <property type="match status" value="1"/>
</dbReference>
<feature type="compositionally biased region" description="Polar residues" evidence="14">
    <location>
        <begin position="161"/>
        <end position="171"/>
    </location>
</feature>
<evidence type="ECO:0000256" key="1">
    <source>
        <dbReference type="ARBA" id="ARBA00004141"/>
    </source>
</evidence>
<evidence type="ECO:0000256" key="12">
    <source>
        <dbReference type="ARBA" id="ARBA00023180"/>
    </source>
</evidence>
<dbReference type="FunFam" id="3.40.50.300:FF:000479">
    <property type="entry name" value="Multidrug resistance protein 1A"/>
    <property type="match status" value="1"/>
</dbReference>
<feature type="domain" description="ABC transmembrane type-1" evidence="17">
    <location>
        <begin position="410"/>
        <end position="700"/>
    </location>
</feature>
<evidence type="ECO:0000256" key="13">
    <source>
        <dbReference type="ARBA" id="ARBA00034018"/>
    </source>
</evidence>
<dbReference type="InterPro" id="IPR003439">
    <property type="entry name" value="ABC_transporter-like_ATP-bd"/>
</dbReference>
<keyword evidence="10 15" id="KW-1133">Transmembrane helix</keyword>
<feature type="transmembrane region" description="Helical" evidence="15">
    <location>
        <begin position="405"/>
        <end position="431"/>
    </location>
</feature>
<dbReference type="SUPFAM" id="SSF90123">
    <property type="entry name" value="ABC transporter transmembrane region"/>
    <property type="match status" value="1"/>
</dbReference>
<dbReference type="AlphaFoldDB" id="A0A8J2W1Z3"/>
<dbReference type="Pfam" id="PF00664">
    <property type="entry name" value="ABC_membrane"/>
    <property type="match status" value="1"/>
</dbReference>
<dbReference type="InterPro" id="IPR011527">
    <property type="entry name" value="ABC1_TM_dom"/>
</dbReference>
<keyword evidence="19" id="KW-1185">Reference proteome</keyword>
<evidence type="ECO:0000256" key="8">
    <source>
        <dbReference type="ARBA" id="ARBA00022840"/>
    </source>
</evidence>
<feature type="region of interest" description="Disordered" evidence="14">
    <location>
        <begin position="140"/>
        <end position="181"/>
    </location>
</feature>
<evidence type="ECO:0000256" key="6">
    <source>
        <dbReference type="ARBA" id="ARBA00022737"/>
    </source>
</evidence>
<keyword evidence="6" id="KW-0677">Repeat</keyword>
<dbReference type="EC" id="7.6.2.2" evidence="3"/>
<keyword evidence="11 15" id="KW-0472">Membrane</keyword>
<dbReference type="Gene3D" id="3.40.50.300">
    <property type="entry name" value="P-loop containing nucleotide triphosphate hydrolases"/>
    <property type="match status" value="1"/>
</dbReference>
<comment type="catalytic activity">
    <reaction evidence="13">
        <text>ATP + H2O + xenobioticSide 1 = ADP + phosphate + xenobioticSide 2.</text>
        <dbReference type="EC" id="7.6.2.2"/>
    </reaction>
</comment>
<keyword evidence="9" id="KW-1278">Translocase</keyword>
<feature type="transmembrane region" description="Helical" evidence="15">
    <location>
        <begin position="556"/>
        <end position="573"/>
    </location>
</feature>
<keyword evidence="12" id="KW-0325">Glycoprotein</keyword>
<reference evidence="18" key="1">
    <citation type="submission" date="2021-11" db="EMBL/GenBank/DDBJ databases">
        <authorList>
            <person name="Schell T."/>
        </authorList>
    </citation>
    <scope>NUCLEOTIDE SEQUENCE</scope>
    <source>
        <strain evidence="18">M5</strain>
    </source>
</reference>
<evidence type="ECO:0000256" key="10">
    <source>
        <dbReference type="ARBA" id="ARBA00022989"/>
    </source>
</evidence>
<dbReference type="GO" id="GO:0015421">
    <property type="term" value="F:ABC-type oligopeptide transporter activity"/>
    <property type="evidence" value="ECO:0007669"/>
    <property type="project" value="TreeGrafter"/>
</dbReference>
<dbReference type="PROSITE" id="PS50929">
    <property type="entry name" value="ABC_TM1F"/>
    <property type="match status" value="1"/>
</dbReference>
<sequence>MVDMAATADPLNRKKNYKCFICGNVFDKENEKQLQMFSVTKSRIDSWQQVIQKRGLKIGSKLCSKHFDNEDILDGKYLSAPSSGPFYNYKVTKLTASAFPKYHLNYLSSSTSFRCQKTKQNVKSVNGKDHLANKTTNLQLEQQQRGRVWSKPAWDHPIPPSSWTDLSSTAPRDNHRKHYPVPQTVLVLNPGTRPQTRLPNSGMVANAPLRGANNIGFPRPMGATNANSGGPMRQQQQQQPQQISTTASRGASQPRKISFPGTSFIVDSSTPPPHLEAQAAGVAKQQQPAQSPAPTLETDHHLFRDIRSLLLLREHRQMSALLPGNTRAPGPHDMLYSSPITTYFAQPPDQGQIHKDSSYCDILKNVSSSLPKSDDEESHREDFRTDSSKKSFNWLTELMGVNRQLIPYIALGIMGSIITGLCQPVFAIIFGETLNVLTMATHEKSEIDEKKIKFLVAFSVIAVIAGLAGFMQTFTLSMASNRLSLLLRSLSYQSILSQEINWFDRPENNVGALCTQLNDDPLNIQAVFGLRSGTVIQGLSSLIFSLALAFYYQWKLALVGCIFVPVLLFTFFIDSKMGTTQASAVKKKCSEDSNRLASEIFSNIRTVVALCKQDHFYQIYKEQLERGRHSFQRKAIVRGLTCAWASNLDTLSSIAFMYYGGYLVQNEAVSIKNVFTVAESLIYGMENIGKNLALMPSLSKACESANCLRTLLSTRTCPNASTPGDCQPLNNDSAILTQRIKFENVRFSYPARPDVPVLQEFNVLIQPGQTIALVGPSGSGKSTAIQLLQRFYDPDQGTIQLNGCLRFQFGLVSQEPVLFNRTIAENIAYGDNTRQMLLEELIESARQANIHQWIQSLPKGYETIVGHRGNQLSGGQKQRVAIARALIRQPRILILDEATSALDSESEHLVQQALNKAQVGRTCIVISHRLRSIINADCILVLNQGKIQEQGNHQQLMEIGGSLHKF</sequence>
<dbReference type="CDD" id="cd03249">
    <property type="entry name" value="ABC_MTABC3_MDL1_MDL2"/>
    <property type="match status" value="1"/>
</dbReference>
<keyword evidence="4" id="KW-0813">Transport</keyword>
<dbReference type="InterPro" id="IPR027417">
    <property type="entry name" value="P-loop_NTPase"/>
</dbReference>
<comment type="subcellular location">
    <subcellularLocation>
        <location evidence="1">Membrane</location>
        <topology evidence="1">Multi-pass membrane protein</topology>
    </subcellularLocation>
</comment>
<dbReference type="GO" id="GO:0005524">
    <property type="term" value="F:ATP binding"/>
    <property type="evidence" value="ECO:0007669"/>
    <property type="project" value="UniProtKB-KW"/>
</dbReference>
<gene>
    <name evidence="18" type="ORF">DGAL_LOCUS3999</name>
</gene>
<dbReference type="EMBL" id="CAKKLH010000064">
    <property type="protein sequence ID" value="CAH0101661.1"/>
    <property type="molecule type" value="Genomic_DNA"/>
</dbReference>
<dbReference type="Proteomes" id="UP000789390">
    <property type="component" value="Unassembled WGS sequence"/>
</dbReference>
<dbReference type="InterPro" id="IPR039421">
    <property type="entry name" value="Type_1_exporter"/>
</dbReference>
<organism evidence="18 19">
    <name type="scientific">Daphnia galeata</name>
    <dbReference type="NCBI Taxonomy" id="27404"/>
    <lineage>
        <taxon>Eukaryota</taxon>
        <taxon>Metazoa</taxon>
        <taxon>Ecdysozoa</taxon>
        <taxon>Arthropoda</taxon>
        <taxon>Crustacea</taxon>
        <taxon>Branchiopoda</taxon>
        <taxon>Diplostraca</taxon>
        <taxon>Cladocera</taxon>
        <taxon>Anomopoda</taxon>
        <taxon>Daphniidae</taxon>
        <taxon>Daphnia</taxon>
    </lineage>
</organism>
<evidence type="ECO:0000256" key="9">
    <source>
        <dbReference type="ARBA" id="ARBA00022967"/>
    </source>
</evidence>
<feature type="transmembrane region" description="Helical" evidence="15">
    <location>
        <begin position="528"/>
        <end position="549"/>
    </location>
</feature>
<evidence type="ECO:0000256" key="15">
    <source>
        <dbReference type="SAM" id="Phobius"/>
    </source>
</evidence>
<comment type="caution">
    <text evidence="18">The sequence shown here is derived from an EMBL/GenBank/DDBJ whole genome shotgun (WGS) entry which is preliminary data.</text>
</comment>
<dbReference type="OrthoDB" id="6500128at2759"/>
<dbReference type="InterPro" id="IPR017871">
    <property type="entry name" value="ABC_transporter-like_CS"/>
</dbReference>
<feature type="compositionally biased region" description="Low complexity" evidence="14">
    <location>
        <begin position="283"/>
        <end position="294"/>
    </location>
</feature>
<evidence type="ECO:0000259" key="16">
    <source>
        <dbReference type="PROSITE" id="PS50893"/>
    </source>
</evidence>
<dbReference type="GO" id="GO:0017085">
    <property type="term" value="P:response to insecticide"/>
    <property type="evidence" value="ECO:0007669"/>
    <property type="project" value="UniProtKB-ARBA"/>
</dbReference>
<proteinExistence type="inferred from homology"/>
<evidence type="ECO:0000313" key="19">
    <source>
        <dbReference type="Proteomes" id="UP000789390"/>
    </source>
</evidence>
<evidence type="ECO:0000256" key="5">
    <source>
        <dbReference type="ARBA" id="ARBA00022692"/>
    </source>
</evidence>
<feature type="transmembrane region" description="Helical" evidence="15">
    <location>
        <begin position="452"/>
        <end position="474"/>
    </location>
</feature>